<dbReference type="AlphaFoldDB" id="A0M736"/>
<gene>
    <name evidence="2" type="ordered locus">GFO_3493</name>
</gene>
<accession>A0M736</accession>
<sequence length="41" mass="4889">MSTHLTKKDYLKIFILIIFAIIALEILADWEHFKQGLFGFY</sequence>
<dbReference type="HOGENOM" id="CLU_3270748_0_0_10"/>
<reference evidence="2 3" key="1">
    <citation type="journal article" date="2006" name="Environ. Microbiol.">
        <title>Whole genome analysis of the marine Bacteroidetes'Gramella forsetii' reveals adaptations to degradation of polymeric organic matter.</title>
        <authorList>
            <person name="Bauer M."/>
            <person name="Kube M."/>
            <person name="Teeling H."/>
            <person name="Richter M."/>
            <person name="Lombardot T."/>
            <person name="Allers E."/>
            <person name="Wuerdemann C.A."/>
            <person name="Quast C."/>
            <person name="Kuhl H."/>
            <person name="Knaust F."/>
            <person name="Woebken D."/>
            <person name="Bischof K."/>
            <person name="Mussmann M."/>
            <person name="Choudhuri J.V."/>
            <person name="Meyer F."/>
            <person name="Reinhardt R."/>
            <person name="Amann R.I."/>
            <person name="Gloeckner F.O."/>
        </authorList>
    </citation>
    <scope>NUCLEOTIDE SEQUENCE [LARGE SCALE GENOMIC DNA]</scope>
    <source>
        <strain evidence="2 3">KT0803</strain>
    </source>
</reference>
<name>A0M736_CHRFK</name>
<dbReference type="EMBL" id="CU207366">
    <property type="protein sequence ID" value="CAL68431.1"/>
    <property type="molecule type" value="Genomic_DNA"/>
</dbReference>
<organism evidence="2 3">
    <name type="scientific">Christiangramia forsetii (strain DSM 17595 / CGMCC 1.15422 / KT0803)</name>
    <name type="common">Gramella forsetii</name>
    <dbReference type="NCBI Taxonomy" id="411154"/>
    <lineage>
        <taxon>Bacteria</taxon>
        <taxon>Pseudomonadati</taxon>
        <taxon>Bacteroidota</taxon>
        <taxon>Flavobacteriia</taxon>
        <taxon>Flavobacteriales</taxon>
        <taxon>Flavobacteriaceae</taxon>
        <taxon>Christiangramia</taxon>
    </lineage>
</organism>
<proteinExistence type="predicted"/>
<dbReference type="STRING" id="411154.GFO_3493"/>
<keyword evidence="1" id="KW-0812">Transmembrane</keyword>
<dbReference type="Proteomes" id="UP000000755">
    <property type="component" value="Chromosome"/>
</dbReference>
<feature type="transmembrane region" description="Helical" evidence="1">
    <location>
        <begin position="9"/>
        <end position="28"/>
    </location>
</feature>
<protein>
    <submittedName>
        <fullName evidence="2">Uncharacterized protein</fullName>
    </submittedName>
</protein>
<keyword evidence="1" id="KW-0472">Membrane</keyword>
<dbReference type="KEGG" id="gfo:GFO_3493"/>
<evidence type="ECO:0000313" key="3">
    <source>
        <dbReference type="Proteomes" id="UP000000755"/>
    </source>
</evidence>
<evidence type="ECO:0000313" key="2">
    <source>
        <dbReference type="EMBL" id="CAL68431.1"/>
    </source>
</evidence>
<keyword evidence="1" id="KW-1133">Transmembrane helix</keyword>
<evidence type="ECO:0000256" key="1">
    <source>
        <dbReference type="SAM" id="Phobius"/>
    </source>
</evidence>